<feature type="transmembrane region" description="Helical" evidence="5">
    <location>
        <begin position="432"/>
        <end position="450"/>
    </location>
</feature>
<feature type="transmembrane region" description="Helical" evidence="5">
    <location>
        <begin position="239"/>
        <end position="260"/>
    </location>
</feature>
<keyword evidence="3 5" id="KW-1133">Transmembrane helix</keyword>
<feature type="transmembrane region" description="Helical" evidence="5">
    <location>
        <begin position="172"/>
        <end position="196"/>
    </location>
</feature>
<feature type="transmembrane region" description="Helical" evidence="5">
    <location>
        <begin position="346"/>
        <end position="368"/>
    </location>
</feature>
<name>A0ABY7G5V6_MYAAR</name>
<evidence type="ECO:0000313" key="7">
    <source>
        <dbReference type="EMBL" id="WAR29827.1"/>
    </source>
</evidence>
<comment type="subcellular location">
    <subcellularLocation>
        <location evidence="1">Membrane</location>
        <topology evidence="1">Multi-pass membrane protein</topology>
    </subcellularLocation>
</comment>
<dbReference type="Pfam" id="PF07690">
    <property type="entry name" value="MFS_1"/>
    <property type="match status" value="1"/>
</dbReference>
<reference evidence="7" key="1">
    <citation type="submission" date="2022-11" db="EMBL/GenBank/DDBJ databases">
        <title>Centuries of genome instability and evolution in soft-shell clam transmissible cancer (bioRxiv).</title>
        <authorList>
            <person name="Hart S.F.M."/>
            <person name="Yonemitsu M.A."/>
            <person name="Giersch R.M."/>
            <person name="Beal B.F."/>
            <person name="Arriagada G."/>
            <person name="Davis B.W."/>
            <person name="Ostrander E.A."/>
            <person name="Goff S.P."/>
            <person name="Metzger M.J."/>
        </authorList>
    </citation>
    <scope>NUCLEOTIDE SEQUENCE</scope>
    <source>
        <strain evidence="7">MELC-2E11</strain>
        <tissue evidence="7">Siphon/mantle</tissue>
    </source>
</reference>
<dbReference type="InterPro" id="IPR020846">
    <property type="entry name" value="MFS_dom"/>
</dbReference>
<dbReference type="Proteomes" id="UP001164746">
    <property type="component" value="Chromosome 16"/>
</dbReference>
<protein>
    <submittedName>
        <fullName evidence="7">S46A3-like protein</fullName>
    </submittedName>
</protein>
<evidence type="ECO:0000313" key="8">
    <source>
        <dbReference type="Proteomes" id="UP001164746"/>
    </source>
</evidence>
<evidence type="ECO:0000256" key="3">
    <source>
        <dbReference type="ARBA" id="ARBA00022989"/>
    </source>
</evidence>
<sequence length="509" mass="56437">MAVEINGDLLSSENETTRLLVENGGETLTDVQNDIKLGFTLRRCMLLPVIFCYFLGGGMYMFLLPQYTRHIFKEKYTRHDPSSLNTTYNACANVNHSDPNYQIYLKIQRATAKWTIYYAIALLVPAIVGNIIWVSLSDILGRKFGFYLTLFGAIVSNGTFSVVSYFNLSLYFIIIGKALDSLTGSYIAFLAMIYSYTCDITAPDKSRTLAIVSMELLVGITVTSASMITGYFIEAAGFFWPSLTATCLLIIAILIVLFFVPETNDIQQRRGSQTVHLTASTRVKRAMLSILEAFKIYFTNDSRVKRMKYILLVLSFLFLTIPYFNRGGMEILYQMGQPFCWSSKKIGWFAALKISTASVFGVAGTYLLQKCMTDDIIAMLGTIIGIASYVVEGFAKQSIIWLVPVISATSGLPILMIRSLMSSLTPADKQGALFASIGALDTVCTLIGIVSSNDIYSATLTIMNGFVFEIMAAFSLIGVIFLVAYIFVSRLMVDTDSEDDITNRVTADE</sequence>
<evidence type="ECO:0000259" key="6">
    <source>
        <dbReference type="PROSITE" id="PS50850"/>
    </source>
</evidence>
<organism evidence="7 8">
    <name type="scientific">Mya arenaria</name>
    <name type="common">Soft-shell clam</name>
    <dbReference type="NCBI Taxonomy" id="6604"/>
    <lineage>
        <taxon>Eukaryota</taxon>
        <taxon>Metazoa</taxon>
        <taxon>Spiralia</taxon>
        <taxon>Lophotrochozoa</taxon>
        <taxon>Mollusca</taxon>
        <taxon>Bivalvia</taxon>
        <taxon>Autobranchia</taxon>
        <taxon>Heteroconchia</taxon>
        <taxon>Euheterodonta</taxon>
        <taxon>Imparidentia</taxon>
        <taxon>Neoheterodontei</taxon>
        <taxon>Myida</taxon>
        <taxon>Myoidea</taxon>
        <taxon>Myidae</taxon>
        <taxon>Mya</taxon>
    </lineage>
</organism>
<feature type="transmembrane region" description="Helical" evidence="5">
    <location>
        <begin position="398"/>
        <end position="420"/>
    </location>
</feature>
<feature type="transmembrane region" description="Helical" evidence="5">
    <location>
        <begin position="208"/>
        <end position="233"/>
    </location>
</feature>
<feature type="transmembrane region" description="Helical" evidence="5">
    <location>
        <begin position="45"/>
        <end position="63"/>
    </location>
</feature>
<gene>
    <name evidence="7" type="ORF">MAR_003395</name>
</gene>
<dbReference type="PANTHER" id="PTHR23507:SF1">
    <property type="entry name" value="FI18259P1-RELATED"/>
    <property type="match status" value="1"/>
</dbReference>
<dbReference type="InterPro" id="IPR011701">
    <property type="entry name" value="MFS"/>
</dbReference>
<accession>A0ABY7G5V6</accession>
<feature type="domain" description="Major facilitator superfamily (MFS) profile" evidence="6">
    <location>
        <begin position="45"/>
        <end position="490"/>
    </location>
</feature>
<dbReference type="PANTHER" id="PTHR23507">
    <property type="entry name" value="ZGC:174356"/>
    <property type="match status" value="1"/>
</dbReference>
<proteinExistence type="predicted"/>
<evidence type="ECO:0000256" key="5">
    <source>
        <dbReference type="SAM" id="Phobius"/>
    </source>
</evidence>
<keyword evidence="4 5" id="KW-0472">Membrane</keyword>
<feature type="transmembrane region" description="Helical" evidence="5">
    <location>
        <begin position="470"/>
        <end position="488"/>
    </location>
</feature>
<feature type="transmembrane region" description="Helical" evidence="5">
    <location>
        <begin position="309"/>
        <end position="326"/>
    </location>
</feature>
<evidence type="ECO:0000256" key="1">
    <source>
        <dbReference type="ARBA" id="ARBA00004141"/>
    </source>
</evidence>
<feature type="transmembrane region" description="Helical" evidence="5">
    <location>
        <begin position="146"/>
        <end position="166"/>
    </location>
</feature>
<dbReference type="EMBL" id="CP111027">
    <property type="protein sequence ID" value="WAR29827.1"/>
    <property type="molecule type" value="Genomic_DNA"/>
</dbReference>
<dbReference type="SUPFAM" id="SSF103473">
    <property type="entry name" value="MFS general substrate transporter"/>
    <property type="match status" value="1"/>
</dbReference>
<keyword evidence="2 5" id="KW-0812">Transmembrane</keyword>
<feature type="transmembrane region" description="Helical" evidence="5">
    <location>
        <begin position="114"/>
        <end position="134"/>
    </location>
</feature>
<dbReference type="Gene3D" id="1.20.1250.20">
    <property type="entry name" value="MFS general substrate transporter like domains"/>
    <property type="match status" value="1"/>
</dbReference>
<dbReference type="InterPro" id="IPR036259">
    <property type="entry name" value="MFS_trans_sf"/>
</dbReference>
<evidence type="ECO:0000256" key="2">
    <source>
        <dbReference type="ARBA" id="ARBA00022692"/>
    </source>
</evidence>
<keyword evidence="8" id="KW-1185">Reference proteome</keyword>
<dbReference type="PROSITE" id="PS50850">
    <property type="entry name" value="MFS"/>
    <property type="match status" value="1"/>
</dbReference>
<evidence type="ECO:0000256" key="4">
    <source>
        <dbReference type="ARBA" id="ARBA00023136"/>
    </source>
</evidence>